<comment type="subcellular location">
    <subcellularLocation>
        <location evidence="1">Cytoplasm</location>
    </subcellularLocation>
</comment>
<evidence type="ECO:0000256" key="2">
    <source>
        <dbReference type="ARBA" id="ARBA00007599"/>
    </source>
</evidence>
<evidence type="ECO:0000256" key="4">
    <source>
        <dbReference type="ARBA" id="ARBA00022490"/>
    </source>
</evidence>
<dbReference type="Gene3D" id="3.40.50.300">
    <property type="entry name" value="P-loop containing nucleotide triphosphate hydrolases"/>
    <property type="match status" value="1"/>
</dbReference>
<keyword evidence="9" id="KW-0460">Magnesium</keyword>
<evidence type="ECO:0000256" key="7">
    <source>
        <dbReference type="ARBA" id="ARBA00022741"/>
    </source>
</evidence>
<dbReference type="STRING" id="37625.SAMN05660420_00719"/>
<dbReference type="PANTHER" id="PTHR33540:SF2">
    <property type="entry name" value="TRNA THREONYLCARBAMOYLADENOSINE BIOSYNTHESIS PROTEIN TSAE"/>
    <property type="match status" value="1"/>
</dbReference>
<dbReference type="GO" id="GO:0046872">
    <property type="term" value="F:metal ion binding"/>
    <property type="evidence" value="ECO:0007669"/>
    <property type="project" value="UniProtKB-KW"/>
</dbReference>
<organism evidence="11 12">
    <name type="scientific">Desulfuromusa kysingii</name>
    <dbReference type="NCBI Taxonomy" id="37625"/>
    <lineage>
        <taxon>Bacteria</taxon>
        <taxon>Pseudomonadati</taxon>
        <taxon>Thermodesulfobacteriota</taxon>
        <taxon>Desulfuromonadia</taxon>
        <taxon>Desulfuromonadales</taxon>
        <taxon>Geopsychrobacteraceae</taxon>
        <taxon>Desulfuromusa</taxon>
    </lineage>
</organism>
<evidence type="ECO:0000256" key="5">
    <source>
        <dbReference type="ARBA" id="ARBA00022694"/>
    </source>
</evidence>
<comment type="similarity">
    <text evidence="2">Belongs to the TsaE family.</text>
</comment>
<evidence type="ECO:0000256" key="10">
    <source>
        <dbReference type="ARBA" id="ARBA00032441"/>
    </source>
</evidence>
<dbReference type="InterPro" id="IPR027417">
    <property type="entry name" value="P-loop_NTPase"/>
</dbReference>
<dbReference type="NCBIfam" id="TIGR00150">
    <property type="entry name" value="T6A_YjeE"/>
    <property type="match status" value="1"/>
</dbReference>
<dbReference type="Proteomes" id="UP000199409">
    <property type="component" value="Unassembled WGS sequence"/>
</dbReference>
<keyword evidence="12" id="KW-1185">Reference proteome</keyword>
<protein>
    <recommendedName>
        <fullName evidence="3">tRNA threonylcarbamoyladenosine biosynthesis protein TsaE</fullName>
    </recommendedName>
    <alternativeName>
        <fullName evidence="10">t(6)A37 threonylcarbamoyladenosine biosynthesis protein TsaE</fullName>
    </alternativeName>
</protein>
<keyword evidence="6" id="KW-0479">Metal-binding</keyword>
<keyword evidence="8" id="KW-0067">ATP-binding</keyword>
<dbReference type="GO" id="GO:0002949">
    <property type="term" value="P:tRNA threonylcarbamoyladenosine modification"/>
    <property type="evidence" value="ECO:0007669"/>
    <property type="project" value="InterPro"/>
</dbReference>
<keyword evidence="5" id="KW-0819">tRNA processing</keyword>
<dbReference type="AlphaFoldDB" id="A0A1H3WWY9"/>
<reference evidence="11 12" key="1">
    <citation type="submission" date="2016-10" db="EMBL/GenBank/DDBJ databases">
        <authorList>
            <person name="de Groot N.N."/>
        </authorList>
    </citation>
    <scope>NUCLEOTIDE SEQUENCE [LARGE SCALE GENOMIC DNA]</scope>
    <source>
        <strain evidence="11 12">DSM 7343</strain>
    </source>
</reference>
<proteinExistence type="inferred from homology"/>
<keyword evidence="4" id="KW-0963">Cytoplasm</keyword>
<evidence type="ECO:0000256" key="3">
    <source>
        <dbReference type="ARBA" id="ARBA00019010"/>
    </source>
</evidence>
<dbReference type="SUPFAM" id="SSF52540">
    <property type="entry name" value="P-loop containing nucleoside triphosphate hydrolases"/>
    <property type="match status" value="1"/>
</dbReference>
<dbReference type="GO" id="GO:0005737">
    <property type="term" value="C:cytoplasm"/>
    <property type="evidence" value="ECO:0007669"/>
    <property type="project" value="UniProtKB-SubCell"/>
</dbReference>
<evidence type="ECO:0000256" key="8">
    <source>
        <dbReference type="ARBA" id="ARBA00022840"/>
    </source>
</evidence>
<name>A0A1H3WWY9_9BACT</name>
<dbReference type="PANTHER" id="PTHR33540">
    <property type="entry name" value="TRNA THREONYLCARBAMOYLADENOSINE BIOSYNTHESIS PROTEIN TSAE"/>
    <property type="match status" value="1"/>
</dbReference>
<gene>
    <name evidence="11" type="ORF">SAMN05660420_00719</name>
</gene>
<evidence type="ECO:0000313" key="11">
    <source>
        <dbReference type="EMBL" id="SDZ91687.1"/>
    </source>
</evidence>
<evidence type="ECO:0000256" key="1">
    <source>
        <dbReference type="ARBA" id="ARBA00004496"/>
    </source>
</evidence>
<dbReference type="RefSeq" id="WP_245706361.1">
    <property type="nucleotide sequence ID" value="NZ_FNQN01000002.1"/>
</dbReference>
<evidence type="ECO:0000256" key="9">
    <source>
        <dbReference type="ARBA" id="ARBA00022842"/>
    </source>
</evidence>
<dbReference type="Pfam" id="PF02367">
    <property type="entry name" value="TsaE"/>
    <property type="match status" value="1"/>
</dbReference>
<evidence type="ECO:0000256" key="6">
    <source>
        <dbReference type="ARBA" id="ARBA00022723"/>
    </source>
</evidence>
<accession>A0A1H3WWY9</accession>
<evidence type="ECO:0000313" key="12">
    <source>
        <dbReference type="Proteomes" id="UP000199409"/>
    </source>
</evidence>
<dbReference type="EMBL" id="FNQN01000002">
    <property type="protein sequence ID" value="SDZ91687.1"/>
    <property type="molecule type" value="Genomic_DNA"/>
</dbReference>
<keyword evidence="7" id="KW-0547">Nucleotide-binding</keyword>
<dbReference type="InterPro" id="IPR003442">
    <property type="entry name" value="T6A_TsaE"/>
</dbReference>
<dbReference type="GO" id="GO:0005524">
    <property type="term" value="F:ATP binding"/>
    <property type="evidence" value="ECO:0007669"/>
    <property type="project" value="UniProtKB-KW"/>
</dbReference>
<sequence>MRSLSVVSDGESQTLKLGETLGRRLQKPTLILLQGDLGTGKSVFARGVARGLGVDPEIPITSPTFTLMNHYQARLDLYHFDLYRLSDPDELIELGFDEYAYGTGVALVEWPEKLNDAEIPGLWVQLTRLSATQREISFLLRGDNNSELKSALQDLGANVIR</sequence>